<evidence type="ECO:0000256" key="5">
    <source>
        <dbReference type="ARBA" id="ARBA00022840"/>
    </source>
</evidence>
<dbReference type="InterPro" id="IPR013563">
    <property type="entry name" value="Oligopep_ABC_C"/>
</dbReference>
<dbReference type="Pfam" id="PF08352">
    <property type="entry name" value="oligo_HPY"/>
    <property type="match status" value="1"/>
</dbReference>
<protein>
    <submittedName>
        <fullName evidence="7">Peptide ABC transporter ATP-binding protein</fullName>
    </submittedName>
</protein>
<dbReference type="NCBIfam" id="TIGR01727">
    <property type="entry name" value="oligo_HPY"/>
    <property type="match status" value="1"/>
</dbReference>
<dbReference type="PANTHER" id="PTHR43776">
    <property type="entry name" value="TRANSPORT ATP-BINDING PROTEIN"/>
    <property type="match status" value="1"/>
</dbReference>
<evidence type="ECO:0000256" key="3">
    <source>
        <dbReference type="ARBA" id="ARBA00022448"/>
    </source>
</evidence>
<dbReference type="InterPro" id="IPR003593">
    <property type="entry name" value="AAA+_ATPase"/>
</dbReference>
<name>A0ABQ5W758_9HYPH</name>
<dbReference type="CDD" id="cd03257">
    <property type="entry name" value="ABC_NikE_OppD_transporters"/>
    <property type="match status" value="1"/>
</dbReference>
<keyword evidence="4" id="KW-0547">Nucleotide-binding</keyword>
<keyword evidence="3" id="KW-0813">Transport</keyword>
<dbReference type="Pfam" id="PF00005">
    <property type="entry name" value="ABC_tran"/>
    <property type="match status" value="1"/>
</dbReference>
<comment type="subcellular location">
    <subcellularLocation>
        <location evidence="1">Cell inner membrane</location>
        <topology evidence="1">Peripheral membrane protein</topology>
    </subcellularLocation>
</comment>
<dbReference type="SMART" id="SM00382">
    <property type="entry name" value="AAA"/>
    <property type="match status" value="1"/>
</dbReference>
<dbReference type="InterPro" id="IPR050319">
    <property type="entry name" value="ABC_transp_ATP-bind"/>
</dbReference>
<comment type="similarity">
    <text evidence="2">Belongs to the ABC transporter superfamily.</text>
</comment>
<dbReference type="InterPro" id="IPR027417">
    <property type="entry name" value="P-loop_NTPase"/>
</dbReference>
<evidence type="ECO:0000259" key="6">
    <source>
        <dbReference type="PROSITE" id="PS50893"/>
    </source>
</evidence>
<dbReference type="SUPFAM" id="SSF52540">
    <property type="entry name" value="P-loop containing nucleoside triphosphate hydrolases"/>
    <property type="match status" value="1"/>
</dbReference>
<sequence length="321" mass="34703">MMAETALLELKQVSKRYALSGGGLFGKARSLRAVTDIDLVIRPGRSVGLVGESGCGKSTLAKIAAGFVPPSSGSVMVKGQPQRDSKGHIMPGRRKVQMVFQDPLAALDPRLTIGAQIEEALVLASGSKERLAERRDDLLRNVGLNPEFATRFPHELSGGQRQRVVISRALAAEPELLVCDEPLAALDVSVQAQILALLDELRRSMGLTLLFISHQLSTVRYLCDEVVVMYAGRIIEQGKTSGIYETPRHPYSTMLLATALDPRTRRKREGAIVGEAPNPIALPSGCPFHPRCSKADPALCMNERPPLRALDGGRLAACHFA</sequence>
<gene>
    <name evidence="7" type="ORF">GCM10010862_30710</name>
</gene>
<accession>A0ABQ5W758</accession>
<organism evidence="7 8">
    <name type="scientific">Devosia nitrariae</name>
    <dbReference type="NCBI Taxonomy" id="2071872"/>
    <lineage>
        <taxon>Bacteria</taxon>
        <taxon>Pseudomonadati</taxon>
        <taxon>Pseudomonadota</taxon>
        <taxon>Alphaproteobacteria</taxon>
        <taxon>Hyphomicrobiales</taxon>
        <taxon>Devosiaceae</taxon>
        <taxon>Devosia</taxon>
    </lineage>
</organism>
<reference evidence="8" key="1">
    <citation type="journal article" date="2019" name="Int. J. Syst. Evol. Microbiol.">
        <title>The Global Catalogue of Microorganisms (GCM) 10K type strain sequencing project: providing services to taxonomists for standard genome sequencing and annotation.</title>
        <authorList>
            <consortium name="The Broad Institute Genomics Platform"/>
            <consortium name="The Broad Institute Genome Sequencing Center for Infectious Disease"/>
            <person name="Wu L."/>
            <person name="Ma J."/>
        </authorList>
    </citation>
    <scope>NUCLEOTIDE SEQUENCE [LARGE SCALE GENOMIC DNA]</scope>
    <source>
        <strain evidence="8">NBRC 112416</strain>
    </source>
</reference>
<keyword evidence="8" id="KW-1185">Reference proteome</keyword>
<evidence type="ECO:0000256" key="2">
    <source>
        <dbReference type="ARBA" id="ARBA00005417"/>
    </source>
</evidence>
<dbReference type="InterPro" id="IPR003439">
    <property type="entry name" value="ABC_transporter-like_ATP-bd"/>
</dbReference>
<comment type="caution">
    <text evidence="7">The sequence shown here is derived from an EMBL/GenBank/DDBJ whole genome shotgun (WGS) entry which is preliminary data.</text>
</comment>
<dbReference type="PROSITE" id="PS50893">
    <property type="entry name" value="ABC_TRANSPORTER_2"/>
    <property type="match status" value="1"/>
</dbReference>
<dbReference type="EMBL" id="BSNS01000012">
    <property type="protein sequence ID" value="GLQ55812.1"/>
    <property type="molecule type" value="Genomic_DNA"/>
</dbReference>
<dbReference type="Proteomes" id="UP001156691">
    <property type="component" value="Unassembled WGS sequence"/>
</dbReference>
<evidence type="ECO:0000313" key="8">
    <source>
        <dbReference type="Proteomes" id="UP001156691"/>
    </source>
</evidence>
<dbReference type="GO" id="GO:0005524">
    <property type="term" value="F:ATP binding"/>
    <property type="evidence" value="ECO:0007669"/>
    <property type="project" value="UniProtKB-KW"/>
</dbReference>
<proteinExistence type="inferred from homology"/>
<dbReference type="InterPro" id="IPR017871">
    <property type="entry name" value="ABC_transporter-like_CS"/>
</dbReference>
<feature type="domain" description="ABC transporter" evidence="6">
    <location>
        <begin position="8"/>
        <end position="256"/>
    </location>
</feature>
<dbReference type="Gene3D" id="3.40.50.300">
    <property type="entry name" value="P-loop containing nucleotide triphosphate hydrolases"/>
    <property type="match status" value="1"/>
</dbReference>
<keyword evidence="5 7" id="KW-0067">ATP-binding</keyword>
<evidence type="ECO:0000313" key="7">
    <source>
        <dbReference type="EMBL" id="GLQ55812.1"/>
    </source>
</evidence>
<evidence type="ECO:0000256" key="1">
    <source>
        <dbReference type="ARBA" id="ARBA00004417"/>
    </source>
</evidence>
<evidence type="ECO:0000256" key="4">
    <source>
        <dbReference type="ARBA" id="ARBA00022741"/>
    </source>
</evidence>
<dbReference type="PROSITE" id="PS00211">
    <property type="entry name" value="ABC_TRANSPORTER_1"/>
    <property type="match status" value="1"/>
</dbReference>